<name>A0A378NSC0_9FIRM</name>
<proteinExistence type="predicted"/>
<sequence length="147" mass="17619">MKNKYLLRKFMTENNIDFDVPFVVKNGNNAIKYKITEEEGTYGTIPKIRFYRNEWKEADLSWLMLIMFCEGYKIIKPIWKPKDNEKFWYVTKRGNIFSRSYDSGDPSDTALFLIGNCFKNNKEAEENKEKMLQILNRDKPFMDLNKE</sequence>
<dbReference type="EMBL" id="UGPP01000001">
    <property type="protein sequence ID" value="STY71241.1"/>
    <property type="molecule type" value="Genomic_DNA"/>
</dbReference>
<gene>
    <name evidence="1" type="ORF">NCTC10571_01397</name>
</gene>
<accession>A0A378NSC0</accession>
<dbReference type="AlphaFoldDB" id="A0A378NSC0"/>
<evidence type="ECO:0000313" key="1">
    <source>
        <dbReference type="EMBL" id="STY71241.1"/>
    </source>
</evidence>
<reference evidence="1 2" key="1">
    <citation type="submission" date="2018-06" db="EMBL/GenBank/DDBJ databases">
        <authorList>
            <consortium name="Pathogen Informatics"/>
            <person name="Doyle S."/>
        </authorList>
    </citation>
    <scope>NUCLEOTIDE SEQUENCE [LARGE SCALE GENOMIC DNA]</scope>
    <source>
        <strain evidence="1 2">NCTC10571</strain>
    </source>
</reference>
<organism evidence="1 2">
    <name type="scientific">Megamonas hypermegale</name>
    <dbReference type="NCBI Taxonomy" id="158847"/>
    <lineage>
        <taxon>Bacteria</taxon>
        <taxon>Bacillati</taxon>
        <taxon>Bacillota</taxon>
        <taxon>Negativicutes</taxon>
        <taxon>Selenomonadales</taxon>
        <taxon>Selenomonadaceae</taxon>
        <taxon>Megamonas</taxon>
    </lineage>
</organism>
<dbReference type="RefSeq" id="WP_115151605.1">
    <property type="nucleotide sequence ID" value="NZ_UGPP01000001.1"/>
</dbReference>
<dbReference type="Proteomes" id="UP000255234">
    <property type="component" value="Unassembled WGS sequence"/>
</dbReference>
<protein>
    <submittedName>
        <fullName evidence="1">Uncharacterized protein</fullName>
    </submittedName>
</protein>
<evidence type="ECO:0000313" key="2">
    <source>
        <dbReference type="Proteomes" id="UP000255234"/>
    </source>
</evidence>